<name>A0A4U6TCF7_SETVI</name>
<evidence type="ECO:0000313" key="2">
    <source>
        <dbReference type="EMBL" id="TKV99757.1"/>
    </source>
</evidence>
<keyword evidence="1" id="KW-0812">Transmembrane</keyword>
<reference evidence="2" key="1">
    <citation type="submission" date="2019-03" db="EMBL/GenBank/DDBJ databases">
        <title>WGS assembly of Setaria viridis.</title>
        <authorList>
            <person name="Huang P."/>
            <person name="Jenkins J."/>
            <person name="Grimwood J."/>
            <person name="Barry K."/>
            <person name="Healey A."/>
            <person name="Mamidi S."/>
            <person name="Sreedasyam A."/>
            <person name="Shu S."/>
            <person name="Feldman M."/>
            <person name="Wu J."/>
            <person name="Yu Y."/>
            <person name="Chen C."/>
            <person name="Johnson J."/>
            <person name="Rokhsar D."/>
            <person name="Baxter I."/>
            <person name="Schmutz J."/>
            <person name="Brutnell T."/>
            <person name="Kellogg E."/>
        </authorList>
    </citation>
    <scope>NUCLEOTIDE SEQUENCE [LARGE SCALE GENOMIC DNA]</scope>
</reference>
<sequence>MQRGACGCACGGSAGGEVREELEVPWLDLEKSRGQDHMAVAPTVTADAMTEATRADAQHVKIGKAASKAMKCIFRGLIVLLWVYLIDLMRRYVATHSVEELFFTMLPLGILAAAVSMIFCFLMGSIDRCIPPIISPP</sequence>
<dbReference type="AlphaFoldDB" id="A0A4U6TCF7"/>
<proteinExistence type="predicted"/>
<protein>
    <submittedName>
        <fullName evidence="2">Uncharacterized protein</fullName>
    </submittedName>
</protein>
<dbReference type="OMA" id="ASKAMKC"/>
<dbReference type="EMBL" id="CM016559">
    <property type="protein sequence ID" value="TKV99757.1"/>
    <property type="molecule type" value="Genomic_DNA"/>
</dbReference>
<feature type="transmembrane region" description="Helical" evidence="1">
    <location>
        <begin position="72"/>
        <end position="89"/>
    </location>
</feature>
<keyword evidence="1" id="KW-0472">Membrane</keyword>
<keyword evidence="3" id="KW-1185">Reference proteome</keyword>
<evidence type="ECO:0000313" key="3">
    <source>
        <dbReference type="Proteomes" id="UP000298652"/>
    </source>
</evidence>
<dbReference type="Proteomes" id="UP000298652">
    <property type="component" value="Chromosome 8"/>
</dbReference>
<organism evidence="2 3">
    <name type="scientific">Setaria viridis</name>
    <name type="common">Green bristlegrass</name>
    <name type="synonym">Setaria italica subsp. viridis</name>
    <dbReference type="NCBI Taxonomy" id="4556"/>
    <lineage>
        <taxon>Eukaryota</taxon>
        <taxon>Viridiplantae</taxon>
        <taxon>Streptophyta</taxon>
        <taxon>Embryophyta</taxon>
        <taxon>Tracheophyta</taxon>
        <taxon>Spermatophyta</taxon>
        <taxon>Magnoliopsida</taxon>
        <taxon>Liliopsida</taxon>
        <taxon>Poales</taxon>
        <taxon>Poaceae</taxon>
        <taxon>PACMAD clade</taxon>
        <taxon>Panicoideae</taxon>
        <taxon>Panicodae</taxon>
        <taxon>Paniceae</taxon>
        <taxon>Cenchrinae</taxon>
        <taxon>Setaria</taxon>
    </lineage>
</organism>
<accession>A0A4U6TCF7</accession>
<gene>
    <name evidence="2" type="ORF">SEVIR_8G064700v2</name>
</gene>
<dbReference type="Gramene" id="TKV99757">
    <property type="protein sequence ID" value="TKV99757"/>
    <property type="gene ID" value="SEVIR_8G064700v2"/>
</dbReference>
<feature type="transmembrane region" description="Helical" evidence="1">
    <location>
        <begin position="101"/>
        <end position="122"/>
    </location>
</feature>
<keyword evidence="1" id="KW-1133">Transmembrane helix</keyword>
<evidence type="ECO:0000256" key="1">
    <source>
        <dbReference type="SAM" id="Phobius"/>
    </source>
</evidence>